<keyword evidence="2 5" id="KW-0378">Hydrolase</keyword>
<proteinExistence type="inferred from homology"/>
<feature type="short sequence motif" description="DGA/G" evidence="5">
    <location>
        <begin position="359"/>
        <end position="361"/>
    </location>
</feature>
<dbReference type="PROSITE" id="PS51635">
    <property type="entry name" value="PNPLA"/>
    <property type="match status" value="1"/>
</dbReference>
<comment type="similarity">
    <text evidence="1">Belongs to the NTE family.</text>
</comment>
<evidence type="ECO:0000256" key="2">
    <source>
        <dbReference type="ARBA" id="ARBA00022801"/>
    </source>
</evidence>
<feature type="short sequence motif" description="GXSXG" evidence="5">
    <location>
        <begin position="243"/>
        <end position="247"/>
    </location>
</feature>
<dbReference type="GO" id="GO:0004622">
    <property type="term" value="F:phosphatidylcholine lysophospholipase activity"/>
    <property type="evidence" value="ECO:0007669"/>
    <property type="project" value="InterPro"/>
</dbReference>
<dbReference type="PANTHER" id="PTHR14226">
    <property type="entry name" value="NEUROPATHY TARGET ESTERASE/SWISS CHEESE D.MELANOGASTER"/>
    <property type="match status" value="1"/>
</dbReference>
<dbReference type="GO" id="GO:0016042">
    <property type="term" value="P:lipid catabolic process"/>
    <property type="evidence" value="ECO:0007669"/>
    <property type="project" value="UniProtKB-UniRule"/>
</dbReference>
<evidence type="ECO:0000256" key="4">
    <source>
        <dbReference type="ARBA" id="ARBA00023098"/>
    </source>
</evidence>
<accession>A0A1X7I2L0</accession>
<dbReference type="InterPro" id="IPR050301">
    <property type="entry name" value="NTE"/>
</dbReference>
<dbReference type="PANTHER" id="PTHR14226:SF76">
    <property type="entry name" value="NTE FAMILY PROTEIN RSSA"/>
    <property type="match status" value="1"/>
</dbReference>
<evidence type="ECO:0000313" key="9">
    <source>
        <dbReference type="Proteomes" id="UP000193228"/>
    </source>
</evidence>
<dbReference type="Pfam" id="PF01734">
    <property type="entry name" value="Patatin"/>
    <property type="match status" value="1"/>
</dbReference>
<feature type="domain" description="PNPLA" evidence="7">
    <location>
        <begin position="212"/>
        <end position="372"/>
    </location>
</feature>
<dbReference type="AlphaFoldDB" id="A0A1X7I2L0"/>
<dbReference type="InterPro" id="IPR016035">
    <property type="entry name" value="Acyl_Trfase/lysoPLipase"/>
</dbReference>
<dbReference type="Gene3D" id="3.40.1090.10">
    <property type="entry name" value="Cytosolic phospholipase A2 catalytic domain"/>
    <property type="match status" value="1"/>
</dbReference>
<protein>
    <submittedName>
        <fullName evidence="8">Predicted acylesterase/phospholipase RssA, contains patatin domain</fullName>
    </submittedName>
</protein>
<dbReference type="STRING" id="1515439.SAMN06265784_101271"/>
<dbReference type="EMBL" id="FXAT01000001">
    <property type="protein sequence ID" value="SMG08580.1"/>
    <property type="molecule type" value="Genomic_DNA"/>
</dbReference>
<evidence type="ECO:0000256" key="6">
    <source>
        <dbReference type="SAM" id="MobiDB-lite"/>
    </source>
</evidence>
<dbReference type="SUPFAM" id="SSF52151">
    <property type="entry name" value="FabD/lysophospholipase-like"/>
    <property type="match status" value="1"/>
</dbReference>
<evidence type="ECO:0000256" key="3">
    <source>
        <dbReference type="ARBA" id="ARBA00022963"/>
    </source>
</evidence>
<evidence type="ECO:0000256" key="1">
    <source>
        <dbReference type="ARBA" id="ARBA00006636"/>
    </source>
</evidence>
<sequence>MTADCAAHGHEGNKCKSRIIPSAPVLPPSSEWPGASARAASEGARERWKIHVGRSITRDVGNRRRLAAPEYFLCNVSLQSAAQPDPLIYDVRAVTGQPAGHLAGGHRTTRAIGAGDPPRLNPGLNLRLNLSLTLSLIAARATPLASPAPLLENLLKPSSPRLSRRNFSLAAASAVLAACTTTGAKIDNAPVAVTPTAPPPPEKPQRPVRVALALGGGAARGFAHIGVIKALEARNIQIDLVAGTSAGSVVGALYASGMNGFALNKLALSMDEASISDWAMPFRTRGFLQGVALQNYLNTTLNNRPIEKMAKPLGVVATDLQTGQPILFQRGNTGIAVRASCSVPSIFEPVKIGGHEYVDGGLVSPVPASFARRMGADFVIAVDISQRPETGVTASSFDVLMQTFTIMGQTIKAYELDKYADVVIRPNLAAMSGSDFSQRNAAILAGEEAVAKMMPELQRKLAARRMA</sequence>
<dbReference type="InterPro" id="IPR002641">
    <property type="entry name" value="PNPLA_dom"/>
</dbReference>
<dbReference type="Proteomes" id="UP000193228">
    <property type="component" value="Unassembled WGS sequence"/>
</dbReference>
<gene>
    <name evidence="8" type="ORF">SAMN06265784_101271</name>
</gene>
<dbReference type="PROSITE" id="PS01237">
    <property type="entry name" value="UPF0028"/>
    <property type="match status" value="1"/>
</dbReference>
<comment type="caution">
    <text evidence="5">Lacks conserved residue(s) required for the propagation of feature annotation.</text>
</comment>
<dbReference type="GO" id="GO:0046470">
    <property type="term" value="P:phosphatidylcholine metabolic process"/>
    <property type="evidence" value="ECO:0007669"/>
    <property type="project" value="InterPro"/>
</dbReference>
<keyword evidence="3 5" id="KW-0442">Lipid degradation</keyword>
<organism evidence="8 9">
    <name type="scientific">Paraburkholderia susongensis</name>
    <dbReference type="NCBI Taxonomy" id="1515439"/>
    <lineage>
        <taxon>Bacteria</taxon>
        <taxon>Pseudomonadati</taxon>
        <taxon>Pseudomonadota</taxon>
        <taxon>Betaproteobacteria</taxon>
        <taxon>Burkholderiales</taxon>
        <taxon>Burkholderiaceae</taxon>
        <taxon>Paraburkholderia</taxon>
    </lineage>
</organism>
<keyword evidence="4 5" id="KW-0443">Lipid metabolism</keyword>
<dbReference type="InterPro" id="IPR001423">
    <property type="entry name" value="LysoPLipase_patatin_CS"/>
</dbReference>
<evidence type="ECO:0000256" key="5">
    <source>
        <dbReference type="PROSITE-ProRule" id="PRU01161"/>
    </source>
</evidence>
<evidence type="ECO:0000313" key="8">
    <source>
        <dbReference type="EMBL" id="SMG08580.1"/>
    </source>
</evidence>
<feature type="active site" description="Proton acceptor" evidence="5">
    <location>
        <position position="359"/>
    </location>
</feature>
<evidence type="ECO:0000259" key="7">
    <source>
        <dbReference type="PROSITE" id="PS51635"/>
    </source>
</evidence>
<reference evidence="9" key="1">
    <citation type="submission" date="2017-04" db="EMBL/GenBank/DDBJ databases">
        <authorList>
            <person name="Varghese N."/>
            <person name="Submissions S."/>
        </authorList>
    </citation>
    <scope>NUCLEOTIDE SEQUENCE [LARGE SCALE GENOMIC DNA]</scope>
    <source>
        <strain evidence="9">LMG 29540</strain>
    </source>
</reference>
<name>A0A1X7I2L0_9BURK</name>
<keyword evidence="9" id="KW-1185">Reference proteome</keyword>
<feature type="active site" description="Nucleophile" evidence="5">
    <location>
        <position position="245"/>
    </location>
</feature>
<feature type="region of interest" description="Disordered" evidence="6">
    <location>
        <begin position="1"/>
        <end position="38"/>
    </location>
</feature>